<comment type="caution">
    <text evidence="2">The sequence shown here is derived from an EMBL/GenBank/DDBJ whole genome shotgun (WGS) entry which is preliminary data.</text>
</comment>
<sequence>MDVRSGFSPDDPGARSLGTGRGNFFEGSFLIHERMGRGCFEIKIREIRTFCEEGLQGFSQPGVDTHIESNSSGLSSVFAP</sequence>
<evidence type="ECO:0000256" key="1">
    <source>
        <dbReference type="SAM" id="MobiDB-lite"/>
    </source>
</evidence>
<protein>
    <submittedName>
        <fullName evidence="2">Uncharacterized protein</fullName>
    </submittedName>
</protein>
<gene>
    <name evidence="2" type="ORF">SDC9_130172</name>
</gene>
<dbReference type="EMBL" id="VSSQ01031994">
    <property type="protein sequence ID" value="MPM83109.1"/>
    <property type="molecule type" value="Genomic_DNA"/>
</dbReference>
<reference evidence="2" key="1">
    <citation type="submission" date="2019-08" db="EMBL/GenBank/DDBJ databases">
        <authorList>
            <person name="Kucharzyk K."/>
            <person name="Murdoch R.W."/>
            <person name="Higgins S."/>
            <person name="Loffler F."/>
        </authorList>
    </citation>
    <scope>NUCLEOTIDE SEQUENCE</scope>
</reference>
<organism evidence="2">
    <name type="scientific">bioreactor metagenome</name>
    <dbReference type="NCBI Taxonomy" id="1076179"/>
    <lineage>
        <taxon>unclassified sequences</taxon>
        <taxon>metagenomes</taxon>
        <taxon>ecological metagenomes</taxon>
    </lineage>
</organism>
<feature type="region of interest" description="Disordered" evidence="1">
    <location>
        <begin position="1"/>
        <end position="22"/>
    </location>
</feature>
<dbReference type="AlphaFoldDB" id="A0A645D1N5"/>
<evidence type="ECO:0000313" key="2">
    <source>
        <dbReference type="EMBL" id="MPM83109.1"/>
    </source>
</evidence>
<accession>A0A645D1N5</accession>
<feature type="compositionally biased region" description="Polar residues" evidence="1">
    <location>
        <begin position="68"/>
        <end position="80"/>
    </location>
</feature>
<feature type="region of interest" description="Disordered" evidence="1">
    <location>
        <begin position="61"/>
        <end position="80"/>
    </location>
</feature>
<name>A0A645D1N5_9ZZZZ</name>
<proteinExistence type="predicted"/>